<proteinExistence type="predicted"/>
<organism evidence="2 3">
    <name type="scientific">Glossina brevipalpis</name>
    <dbReference type="NCBI Taxonomy" id="37001"/>
    <lineage>
        <taxon>Eukaryota</taxon>
        <taxon>Metazoa</taxon>
        <taxon>Ecdysozoa</taxon>
        <taxon>Arthropoda</taxon>
        <taxon>Hexapoda</taxon>
        <taxon>Insecta</taxon>
        <taxon>Pterygota</taxon>
        <taxon>Neoptera</taxon>
        <taxon>Endopterygota</taxon>
        <taxon>Diptera</taxon>
        <taxon>Brachycera</taxon>
        <taxon>Muscomorpha</taxon>
        <taxon>Hippoboscoidea</taxon>
        <taxon>Glossinidae</taxon>
        <taxon>Glossina</taxon>
    </lineage>
</organism>
<evidence type="ECO:0000313" key="3">
    <source>
        <dbReference type="Proteomes" id="UP000091820"/>
    </source>
</evidence>
<evidence type="ECO:0000256" key="1">
    <source>
        <dbReference type="SAM" id="Phobius"/>
    </source>
</evidence>
<keyword evidence="1" id="KW-1133">Transmembrane helix</keyword>
<keyword evidence="1" id="KW-0472">Membrane</keyword>
<reference evidence="2" key="2">
    <citation type="submission" date="2020-05" db="UniProtKB">
        <authorList>
            <consortium name="EnsemblMetazoa"/>
        </authorList>
    </citation>
    <scope>IDENTIFICATION</scope>
    <source>
        <strain evidence="2">IAEA</strain>
    </source>
</reference>
<name>A0A1A9WJX0_9MUSC</name>
<keyword evidence="1" id="KW-0812">Transmembrane</keyword>
<dbReference type="Proteomes" id="UP000091820">
    <property type="component" value="Unassembled WGS sequence"/>
</dbReference>
<feature type="transmembrane region" description="Helical" evidence="1">
    <location>
        <begin position="80"/>
        <end position="99"/>
    </location>
</feature>
<dbReference type="VEuPathDB" id="VectorBase:GBRI022440"/>
<dbReference type="EnsemblMetazoa" id="GBRI022440-RA">
    <property type="protein sequence ID" value="GBRI022440-PA"/>
    <property type="gene ID" value="GBRI022440"/>
</dbReference>
<evidence type="ECO:0000313" key="2">
    <source>
        <dbReference type="EnsemblMetazoa" id="GBRI022440-PA"/>
    </source>
</evidence>
<sequence length="130" mass="15272">MPYTYDICYSTLQGHMFCSLLLFAFNLRFANCGLHGVSKSKKIMLTCFALWVKDTIHDVLRGNILVPRSCSYCTMPMRDILLNSAFFIGAIFGPLYYCLIRDIIRKLRRYKYKIVRMPLLVTRTVYLKYD</sequence>
<dbReference type="AlphaFoldDB" id="A0A1A9WJX0"/>
<reference evidence="3" key="1">
    <citation type="submission" date="2014-03" db="EMBL/GenBank/DDBJ databases">
        <authorList>
            <person name="Aksoy S."/>
            <person name="Warren W."/>
            <person name="Wilson R.K."/>
        </authorList>
    </citation>
    <scope>NUCLEOTIDE SEQUENCE [LARGE SCALE GENOMIC DNA]</scope>
    <source>
        <strain evidence="3">IAEA</strain>
    </source>
</reference>
<feature type="transmembrane region" description="Helical" evidence="1">
    <location>
        <begin position="12"/>
        <end position="31"/>
    </location>
</feature>
<keyword evidence="3" id="KW-1185">Reference proteome</keyword>
<protein>
    <submittedName>
        <fullName evidence="2">Uncharacterized protein</fullName>
    </submittedName>
</protein>
<accession>A0A1A9WJX0</accession>